<dbReference type="PATRIC" id="fig|571913.6.peg.3243"/>
<feature type="chain" id="PRO_5005462128" description="Gram-positive cocci surface proteins LPxTG domain-containing protein" evidence="3">
    <location>
        <begin position="32"/>
        <end position="286"/>
    </location>
</feature>
<dbReference type="Proteomes" id="UP000066480">
    <property type="component" value="Chromosome"/>
</dbReference>
<feature type="compositionally biased region" description="Pro residues" evidence="1">
    <location>
        <begin position="231"/>
        <end position="244"/>
    </location>
</feature>
<proteinExistence type="predicted"/>
<evidence type="ECO:0000256" key="3">
    <source>
        <dbReference type="SAM" id="SignalP"/>
    </source>
</evidence>
<keyword evidence="3" id="KW-0732">Signal</keyword>
<keyword evidence="5" id="KW-1185">Reference proteome</keyword>
<protein>
    <recommendedName>
        <fullName evidence="6">Gram-positive cocci surface proteins LPxTG domain-containing protein</fullName>
    </recommendedName>
</protein>
<evidence type="ECO:0008006" key="6">
    <source>
        <dbReference type="Google" id="ProtNLM"/>
    </source>
</evidence>
<keyword evidence="2" id="KW-1133">Transmembrane helix</keyword>
<dbReference type="KEGG" id="lmoi:VV02_15980"/>
<organism evidence="4 5">
    <name type="scientific">Luteipulveratus mongoliensis</name>
    <dbReference type="NCBI Taxonomy" id="571913"/>
    <lineage>
        <taxon>Bacteria</taxon>
        <taxon>Bacillati</taxon>
        <taxon>Actinomycetota</taxon>
        <taxon>Actinomycetes</taxon>
        <taxon>Micrococcales</taxon>
        <taxon>Dermacoccaceae</taxon>
        <taxon>Luteipulveratus</taxon>
    </lineage>
</organism>
<dbReference type="OrthoDB" id="4200847at2"/>
<keyword evidence="2" id="KW-0472">Membrane</keyword>
<evidence type="ECO:0000313" key="5">
    <source>
        <dbReference type="Proteomes" id="UP000066480"/>
    </source>
</evidence>
<reference evidence="4 5" key="1">
    <citation type="submission" date="2015-03" db="EMBL/GenBank/DDBJ databases">
        <title>Luteipulveratus halotolerans sp. nov., a novel actinobacterium (Dermacoccaceae) from Sarawak, Malaysia.</title>
        <authorList>
            <person name="Juboi H."/>
            <person name="Basik A."/>
            <person name="Shamsul S.S."/>
            <person name="Arnold P."/>
            <person name="Schmitt E.K."/>
            <person name="Sanglier J.-J."/>
            <person name="Yeo T."/>
        </authorList>
    </citation>
    <scope>NUCLEOTIDE SEQUENCE [LARGE SCALE GENOMIC DNA]</scope>
    <source>
        <strain evidence="4 5">MN07-A0370</strain>
    </source>
</reference>
<feature type="transmembrane region" description="Helical" evidence="2">
    <location>
        <begin position="261"/>
        <end position="280"/>
    </location>
</feature>
<dbReference type="RefSeq" id="WP_052593009.1">
    <property type="nucleotide sequence ID" value="NZ_CP011112.1"/>
</dbReference>
<evidence type="ECO:0000256" key="2">
    <source>
        <dbReference type="SAM" id="Phobius"/>
    </source>
</evidence>
<dbReference type="AlphaFoldDB" id="A0A0K1JK95"/>
<accession>A0A0K1JK95</accession>
<gene>
    <name evidence="4" type="ORF">VV02_15980</name>
</gene>
<keyword evidence="2" id="KW-0812">Transmembrane</keyword>
<name>A0A0K1JK95_9MICO</name>
<sequence>MTTTRARSTAAALGLTAAMGLGVLATTAAVAAPPGNNGTLKVHELGTPANTESNDPKVCKFNFEVYGLDAGQDGLIKVAPQGGDTDTTDTVEVPLLATDDNGDGQTVYVNADPDGETDGLTLEDGHYKATLYNKFGTEEIKKAKSKVFKVICDEPTQPPTTTSTSTQPPTSTTTSSTSTASSSTSSTSNPTTPSTTGSTTTEPSSSSSSSSTSSSTTGSTGSTTTPGDTTTPPPGGTTPPPSGPPVQTDWLLLGSNGSNTVLTGLAAVVLGLVVGAAYWMRRRLTD</sequence>
<evidence type="ECO:0000313" key="4">
    <source>
        <dbReference type="EMBL" id="AKU17008.1"/>
    </source>
</evidence>
<feature type="region of interest" description="Disordered" evidence="1">
    <location>
        <begin position="154"/>
        <end position="249"/>
    </location>
</feature>
<dbReference type="EMBL" id="CP011112">
    <property type="protein sequence ID" value="AKU17008.1"/>
    <property type="molecule type" value="Genomic_DNA"/>
</dbReference>
<evidence type="ECO:0000256" key="1">
    <source>
        <dbReference type="SAM" id="MobiDB-lite"/>
    </source>
</evidence>
<feature type="signal peptide" evidence="3">
    <location>
        <begin position="1"/>
        <end position="31"/>
    </location>
</feature>
<dbReference type="STRING" id="571913.VV02_15980"/>
<feature type="compositionally biased region" description="Low complexity" evidence="1">
    <location>
        <begin position="159"/>
        <end position="230"/>
    </location>
</feature>